<dbReference type="EMBL" id="JAIWQS010000005">
    <property type="protein sequence ID" value="KAJ8763555.1"/>
    <property type="molecule type" value="Genomic_DNA"/>
</dbReference>
<comment type="caution">
    <text evidence="1">The sequence shown here is derived from an EMBL/GenBank/DDBJ whole genome shotgun (WGS) entry which is preliminary data.</text>
</comment>
<keyword evidence="2" id="KW-1185">Reference proteome</keyword>
<dbReference type="Gene3D" id="1.10.3370.10">
    <property type="entry name" value="SecY subunit domain"/>
    <property type="match status" value="1"/>
</dbReference>
<gene>
    <name evidence="1" type="ORF">K2173_002438</name>
</gene>
<dbReference type="SUPFAM" id="SSF103491">
    <property type="entry name" value="Preprotein translocase SecY subunit"/>
    <property type="match status" value="1"/>
</dbReference>
<name>A0AAV8TA23_9ROSI</name>
<protein>
    <submittedName>
        <fullName evidence="1">Uncharacterized protein</fullName>
    </submittedName>
</protein>
<evidence type="ECO:0000313" key="2">
    <source>
        <dbReference type="Proteomes" id="UP001159364"/>
    </source>
</evidence>
<dbReference type="Proteomes" id="UP001159364">
    <property type="component" value="Linkage Group LG05"/>
</dbReference>
<reference evidence="1 2" key="1">
    <citation type="submission" date="2021-09" db="EMBL/GenBank/DDBJ databases">
        <title>Genomic insights and catalytic innovation underlie evolution of tropane alkaloids biosynthesis.</title>
        <authorList>
            <person name="Wang Y.-J."/>
            <person name="Tian T."/>
            <person name="Huang J.-P."/>
            <person name="Huang S.-X."/>
        </authorList>
    </citation>
    <scope>NUCLEOTIDE SEQUENCE [LARGE SCALE GENOMIC DNA]</scope>
    <source>
        <strain evidence="1">KIB-2018</strain>
        <tissue evidence="1">Leaf</tissue>
    </source>
</reference>
<proteinExistence type="predicted"/>
<sequence>MSGEAEEDKKPNDQAHINLKVKGQNWVMCFRSNVRFEGSVFYPLGISSDAHSCLNTAWDGVLAFLSPILDSNSSTKRDKSSARGVAAAIEDSSIDFGDFFKGPLPGKCLKLLGFLALSRLGIYIPLGGVNREAFAGNLDQNSLLSTLDSFSGGGIGRLGICSLEKRGAGKVCVPKQMVVDKDRLSIPCQLAKAGLKLPLGRNLLSVPM</sequence>
<evidence type="ECO:0000313" key="1">
    <source>
        <dbReference type="EMBL" id="KAJ8763555.1"/>
    </source>
</evidence>
<accession>A0AAV8TA23</accession>
<dbReference type="InterPro" id="IPR023201">
    <property type="entry name" value="SecY_dom_sf"/>
</dbReference>
<dbReference type="AlphaFoldDB" id="A0AAV8TA23"/>
<organism evidence="1 2">
    <name type="scientific">Erythroxylum novogranatense</name>
    <dbReference type="NCBI Taxonomy" id="1862640"/>
    <lineage>
        <taxon>Eukaryota</taxon>
        <taxon>Viridiplantae</taxon>
        <taxon>Streptophyta</taxon>
        <taxon>Embryophyta</taxon>
        <taxon>Tracheophyta</taxon>
        <taxon>Spermatophyta</taxon>
        <taxon>Magnoliopsida</taxon>
        <taxon>eudicotyledons</taxon>
        <taxon>Gunneridae</taxon>
        <taxon>Pentapetalae</taxon>
        <taxon>rosids</taxon>
        <taxon>fabids</taxon>
        <taxon>Malpighiales</taxon>
        <taxon>Erythroxylaceae</taxon>
        <taxon>Erythroxylum</taxon>
    </lineage>
</organism>